<dbReference type="AlphaFoldDB" id="A0A392TKQ8"/>
<organism evidence="1 2">
    <name type="scientific">Trifolium medium</name>
    <dbReference type="NCBI Taxonomy" id="97028"/>
    <lineage>
        <taxon>Eukaryota</taxon>
        <taxon>Viridiplantae</taxon>
        <taxon>Streptophyta</taxon>
        <taxon>Embryophyta</taxon>
        <taxon>Tracheophyta</taxon>
        <taxon>Spermatophyta</taxon>
        <taxon>Magnoliopsida</taxon>
        <taxon>eudicotyledons</taxon>
        <taxon>Gunneridae</taxon>
        <taxon>Pentapetalae</taxon>
        <taxon>rosids</taxon>
        <taxon>fabids</taxon>
        <taxon>Fabales</taxon>
        <taxon>Fabaceae</taxon>
        <taxon>Papilionoideae</taxon>
        <taxon>50 kb inversion clade</taxon>
        <taxon>NPAAA clade</taxon>
        <taxon>Hologalegina</taxon>
        <taxon>IRL clade</taxon>
        <taxon>Trifolieae</taxon>
        <taxon>Trifolium</taxon>
    </lineage>
</organism>
<dbReference type="Proteomes" id="UP000265520">
    <property type="component" value="Unassembled WGS sequence"/>
</dbReference>
<evidence type="ECO:0000313" key="1">
    <source>
        <dbReference type="EMBL" id="MCI61562.1"/>
    </source>
</evidence>
<evidence type="ECO:0000313" key="2">
    <source>
        <dbReference type="Proteomes" id="UP000265520"/>
    </source>
</evidence>
<proteinExistence type="predicted"/>
<name>A0A392TKQ8_9FABA</name>
<accession>A0A392TKQ8</accession>
<reference evidence="1 2" key="1">
    <citation type="journal article" date="2018" name="Front. Plant Sci.">
        <title>Red Clover (Trifolium pratense) and Zigzag Clover (T. medium) - A Picture of Genomic Similarities and Differences.</title>
        <authorList>
            <person name="Dluhosova J."/>
            <person name="Istvanek J."/>
            <person name="Nedelnik J."/>
            <person name="Repkova J."/>
        </authorList>
    </citation>
    <scope>NUCLEOTIDE SEQUENCE [LARGE SCALE GENOMIC DNA]</scope>
    <source>
        <strain evidence="2">cv. 10/8</strain>
        <tissue evidence="1">Leaf</tissue>
    </source>
</reference>
<comment type="caution">
    <text evidence="1">The sequence shown here is derived from an EMBL/GenBank/DDBJ whole genome shotgun (WGS) entry which is preliminary data.</text>
</comment>
<protein>
    <submittedName>
        <fullName evidence="1">Uncharacterized protein</fullName>
    </submittedName>
</protein>
<keyword evidence="2" id="KW-1185">Reference proteome</keyword>
<feature type="non-terminal residue" evidence="1">
    <location>
        <position position="46"/>
    </location>
</feature>
<dbReference type="EMBL" id="LXQA010602015">
    <property type="protein sequence ID" value="MCI61562.1"/>
    <property type="molecule type" value="Genomic_DNA"/>
</dbReference>
<sequence length="46" mass="4760">MVAPPAPESSIVVSLATIDVWLSKGKEGSGCYSSFGIEVLTTKGFV</sequence>